<dbReference type="CDD" id="cd00084">
    <property type="entry name" value="HMG-box_SF"/>
    <property type="match status" value="1"/>
</dbReference>
<feature type="region of interest" description="Disordered" evidence="1">
    <location>
        <begin position="70"/>
        <end position="132"/>
    </location>
</feature>
<sequence length="304" mass="33602">MTTAFPYSRTLSKQLVARSAWSLTRPSVTSSLLRVTCNCTPNGERSARRHAHLNLGSTFKYAVCRTYATSAEKPASRPKAHTGRAPAKGTATKKAKTPKKSTKKAKKKAASKPKPKGRKPLSKTAILQRQRQESADLRAKALLQEPKQLPQTAFILVFVEEAKKGGDAKANAVSASARYRSLSPEEREQYNHQANLNKEKNIEAYKKWVQTFTPLEIKNANSARKQLAKKAKEAGKKTKFQSIKDDRTVKAPQNGYSFFFTDRHLSGDLKGLPVAESGKLVGREWKALSPSEKKASDARPPLVS</sequence>
<dbReference type="InterPro" id="IPR036910">
    <property type="entry name" value="HMG_box_dom_sf"/>
</dbReference>
<evidence type="ECO:0000313" key="3">
    <source>
        <dbReference type="Proteomes" id="UP000019478"/>
    </source>
</evidence>
<accession>W9XYA6</accession>
<feature type="compositionally biased region" description="Basic residues" evidence="1">
    <location>
        <begin position="91"/>
        <end position="121"/>
    </location>
</feature>
<dbReference type="eggNOG" id="ENOG502SA5X">
    <property type="taxonomic scope" value="Eukaryota"/>
</dbReference>
<proteinExistence type="predicted"/>
<dbReference type="Proteomes" id="UP000019478">
    <property type="component" value="Unassembled WGS sequence"/>
</dbReference>
<dbReference type="AlphaFoldDB" id="W9XYA6"/>
<keyword evidence="3" id="KW-1185">Reference proteome</keyword>
<comment type="caution">
    <text evidence="2">The sequence shown here is derived from an EMBL/GenBank/DDBJ whole genome shotgun (WGS) entry which is preliminary data.</text>
</comment>
<dbReference type="OrthoDB" id="1919336at2759"/>
<dbReference type="SUPFAM" id="SSF47095">
    <property type="entry name" value="HMG-box"/>
    <property type="match status" value="2"/>
</dbReference>
<gene>
    <name evidence="2" type="ORF">A1O3_05918</name>
</gene>
<organism evidence="2 3">
    <name type="scientific">Capronia epimyces CBS 606.96</name>
    <dbReference type="NCBI Taxonomy" id="1182542"/>
    <lineage>
        <taxon>Eukaryota</taxon>
        <taxon>Fungi</taxon>
        <taxon>Dikarya</taxon>
        <taxon>Ascomycota</taxon>
        <taxon>Pezizomycotina</taxon>
        <taxon>Eurotiomycetes</taxon>
        <taxon>Chaetothyriomycetidae</taxon>
        <taxon>Chaetothyriales</taxon>
        <taxon>Herpotrichiellaceae</taxon>
        <taxon>Capronia</taxon>
    </lineage>
</organism>
<dbReference type="EMBL" id="AMGY01000004">
    <property type="protein sequence ID" value="EXJ85243.1"/>
    <property type="molecule type" value="Genomic_DNA"/>
</dbReference>
<dbReference type="GeneID" id="19170028"/>
<dbReference type="RefSeq" id="XP_007734228.1">
    <property type="nucleotide sequence ID" value="XM_007736038.1"/>
</dbReference>
<evidence type="ECO:0008006" key="4">
    <source>
        <dbReference type="Google" id="ProtNLM"/>
    </source>
</evidence>
<evidence type="ECO:0000256" key="1">
    <source>
        <dbReference type="SAM" id="MobiDB-lite"/>
    </source>
</evidence>
<evidence type="ECO:0000313" key="2">
    <source>
        <dbReference type="EMBL" id="EXJ85243.1"/>
    </source>
</evidence>
<dbReference type="STRING" id="1182542.W9XYA6"/>
<reference evidence="2 3" key="1">
    <citation type="submission" date="2013-03" db="EMBL/GenBank/DDBJ databases">
        <title>The Genome Sequence of Capronia epimyces CBS 606.96.</title>
        <authorList>
            <consortium name="The Broad Institute Genomics Platform"/>
            <person name="Cuomo C."/>
            <person name="de Hoog S."/>
            <person name="Gorbushina A."/>
            <person name="Walker B."/>
            <person name="Young S.K."/>
            <person name="Zeng Q."/>
            <person name="Gargeya S."/>
            <person name="Fitzgerald M."/>
            <person name="Haas B."/>
            <person name="Abouelleil A."/>
            <person name="Allen A.W."/>
            <person name="Alvarado L."/>
            <person name="Arachchi H.M."/>
            <person name="Berlin A.M."/>
            <person name="Chapman S.B."/>
            <person name="Gainer-Dewar J."/>
            <person name="Goldberg J."/>
            <person name="Griggs A."/>
            <person name="Gujja S."/>
            <person name="Hansen M."/>
            <person name="Howarth C."/>
            <person name="Imamovic A."/>
            <person name="Ireland A."/>
            <person name="Larimer J."/>
            <person name="McCowan C."/>
            <person name="Murphy C."/>
            <person name="Pearson M."/>
            <person name="Poon T.W."/>
            <person name="Priest M."/>
            <person name="Roberts A."/>
            <person name="Saif S."/>
            <person name="Shea T."/>
            <person name="Sisk P."/>
            <person name="Sykes S."/>
            <person name="Wortman J."/>
            <person name="Nusbaum C."/>
            <person name="Birren B."/>
        </authorList>
    </citation>
    <scope>NUCLEOTIDE SEQUENCE [LARGE SCALE GENOMIC DNA]</scope>
    <source>
        <strain evidence="2 3">CBS 606.96</strain>
    </source>
</reference>
<name>W9XYA6_9EURO</name>
<protein>
    <recommendedName>
        <fullName evidence="4">HMG box domain-containing protein</fullName>
    </recommendedName>
</protein>
<dbReference type="HOGENOM" id="CLU_048021_1_0_1"/>
<dbReference type="Gene3D" id="1.10.30.10">
    <property type="entry name" value="High mobility group box domain"/>
    <property type="match status" value="2"/>
</dbReference>